<feature type="region of interest" description="Disordered" evidence="2">
    <location>
        <begin position="451"/>
        <end position="496"/>
    </location>
</feature>
<name>A0A1X7KV75_9MICO</name>
<sequence length="496" mass="52741">MTAPDGTIFFLPGLGFDAVASAPLAAALESMAADRFRVVGIDLPGHGGSPDAPNGSVSSLADRVVSVIEAEADGGPFFLAAHSMGGKVAALVADRILSGDANVFGLAGMVLLAPSPRTPEPMSDDKRAEMLSWVANGIISEDHATEFVAQNVSTPLADDDERAAIAQVRLMSPLGWRRWLEEGSTEDVSHDVGPIDLPVVVLAGEDDDDLGASAQPRLLDGVYPQARFVSLAATGHLLPYERPAAVAAEIVRLWDATVSATPQLTPEWGRLIASERTAPEARGFLSRRAIADDPNYSPRALSPEQLTMLRALADRLVPQPESPRIDLAARVDDDLAIGRSDGWRNTGQPADVAAYRLGLDDLAALWPADDRAEQDALIDGIISGELNEFDAVGGSDWSGTKLQHWLDDVRTDLTRVWLSHPASMARVGYDGFATSGPATGPAGYVSVAADERDPWEPAELGSVASDDDDDDRDDDPHHDHPALNNARTVEENAAWI</sequence>
<evidence type="ECO:0000313" key="5">
    <source>
        <dbReference type="Proteomes" id="UP000193244"/>
    </source>
</evidence>
<dbReference type="PANTHER" id="PTHR43798">
    <property type="entry name" value="MONOACYLGLYCEROL LIPASE"/>
    <property type="match status" value="1"/>
</dbReference>
<evidence type="ECO:0000313" key="4">
    <source>
        <dbReference type="EMBL" id="SMG45330.1"/>
    </source>
</evidence>
<dbReference type="InterPro" id="IPR000073">
    <property type="entry name" value="AB_hydrolase_1"/>
</dbReference>
<dbReference type="Pfam" id="PF12697">
    <property type="entry name" value="Abhydrolase_6"/>
    <property type="match status" value="1"/>
</dbReference>
<accession>A0A1X7KV75</accession>
<dbReference type="OrthoDB" id="63962at2"/>
<dbReference type="AlphaFoldDB" id="A0A1X7KV75"/>
<proteinExistence type="predicted"/>
<keyword evidence="1 4" id="KW-0378">Hydrolase</keyword>
<dbReference type="GO" id="GO:0016020">
    <property type="term" value="C:membrane"/>
    <property type="evidence" value="ECO:0007669"/>
    <property type="project" value="TreeGrafter"/>
</dbReference>
<dbReference type="SUPFAM" id="SSF53474">
    <property type="entry name" value="alpha/beta-Hydrolases"/>
    <property type="match status" value="1"/>
</dbReference>
<dbReference type="GO" id="GO:0016787">
    <property type="term" value="F:hydrolase activity"/>
    <property type="evidence" value="ECO:0007669"/>
    <property type="project" value="UniProtKB-KW"/>
</dbReference>
<dbReference type="EMBL" id="FXAY01000005">
    <property type="protein sequence ID" value="SMG45330.1"/>
    <property type="molecule type" value="Genomic_DNA"/>
</dbReference>
<evidence type="ECO:0000256" key="2">
    <source>
        <dbReference type="SAM" id="MobiDB-lite"/>
    </source>
</evidence>
<dbReference type="Gene3D" id="3.40.50.1820">
    <property type="entry name" value="alpha/beta hydrolase"/>
    <property type="match status" value="1"/>
</dbReference>
<dbReference type="PANTHER" id="PTHR43798:SF31">
    <property type="entry name" value="AB HYDROLASE SUPERFAMILY PROTEIN YCLE"/>
    <property type="match status" value="1"/>
</dbReference>
<dbReference type="Proteomes" id="UP000193244">
    <property type="component" value="Unassembled WGS sequence"/>
</dbReference>
<evidence type="ECO:0000259" key="3">
    <source>
        <dbReference type="Pfam" id="PF12697"/>
    </source>
</evidence>
<keyword evidence="5" id="KW-1185">Reference proteome</keyword>
<protein>
    <submittedName>
        <fullName evidence="4">Lysophospholipase, alpha-beta hydrolase superfamily</fullName>
    </submittedName>
</protein>
<dbReference type="RefSeq" id="WP_085487426.1">
    <property type="nucleotide sequence ID" value="NZ_FXAY01000005.1"/>
</dbReference>
<gene>
    <name evidence="4" type="ORF">SAMN06296010_2978</name>
</gene>
<reference evidence="5" key="1">
    <citation type="submission" date="2017-04" db="EMBL/GenBank/DDBJ databases">
        <authorList>
            <person name="Varghese N."/>
            <person name="Submissions S."/>
        </authorList>
    </citation>
    <scope>NUCLEOTIDE SEQUENCE [LARGE SCALE GENOMIC DNA]</scope>
    <source>
        <strain evidence="5">VKM Ac-2510</strain>
    </source>
</reference>
<dbReference type="InterPro" id="IPR050266">
    <property type="entry name" value="AB_hydrolase_sf"/>
</dbReference>
<feature type="domain" description="AB hydrolase-1" evidence="3">
    <location>
        <begin position="8"/>
        <end position="248"/>
    </location>
</feature>
<organism evidence="4 5">
    <name type="scientific">Agreia pratensis</name>
    <dbReference type="NCBI Taxonomy" id="150121"/>
    <lineage>
        <taxon>Bacteria</taxon>
        <taxon>Bacillati</taxon>
        <taxon>Actinomycetota</taxon>
        <taxon>Actinomycetes</taxon>
        <taxon>Micrococcales</taxon>
        <taxon>Microbacteriaceae</taxon>
        <taxon>Agreia</taxon>
    </lineage>
</organism>
<dbReference type="InterPro" id="IPR029058">
    <property type="entry name" value="AB_hydrolase_fold"/>
</dbReference>
<evidence type="ECO:0000256" key="1">
    <source>
        <dbReference type="ARBA" id="ARBA00022801"/>
    </source>
</evidence>
<dbReference type="STRING" id="150121.SAMN06296010_2978"/>